<dbReference type="EMBL" id="CP003332">
    <property type="protein sequence ID" value="AFJ62870.1"/>
    <property type="molecule type" value="Genomic_DNA"/>
</dbReference>
<evidence type="ECO:0000256" key="1">
    <source>
        <dbReference type="SAM" id="Coils"/>
    </source>
</evidence>
<name>I2C896_BACAY</name>
<evidence type="ECO:0000313" key="3">
    <source>
        <dbReference type="Proteomes" id="UP000002878"/>
    </source>
</evidence>
<dbReference type="PATRIC" id="fig|1126211.3.peg.2825"/>
<dbReference type="HOGENOM" id="CLU_1977029_0_0_9"/>
<sequence>MQNMSFRPGGPGMKEFKINLSQGEVLYTGSYICTISKTAASTPEQISLEAAAEKLAEELIMQQAMNREHQRQQDIAANQFRQAQKDIKLLQAENQELKSKVEGQEEEIRDLELENSNLEDKIEELEAKVEALEGAAE</sequence>
<dbReference type="AlphaFoldDB" id="I2C896"/>
<keyword evidence="1" id="KW-0175">Coiled coil</keyword>
<reference evidence="2 3" key="1">
    <citation type="journal article" date="2012" name="J. Biotechnol.">
        <title>Genome sequence of the plant growth promoting strain Bacillus amyloliquefaciens subsp. plantarum B9601-Y2 and expression of mersacidin and other secondary metabolites.</title>
        <authorList>
            <person name="He P."/>
            <person name="Hao K."/>
            <person name="Blom J."/>
            <person name="Ruckert C."/>
            <person name="Vater J."/>
            <person name="Mao Z."/>
            <person name="Wu Y."/>
            <person name="Hou M."/>
            <person name="He P."/>
            <person name="He Y."/>
            <person name="Borriss R."/>
        </authorList>
    </citation>
    <scope>NUCLEOTIDE SEQUENCE [LARGE SCALE GENOMIC DNA]</scope>
    <source>
        <strain evidence="2">Y2</strain>
    </source>
</reference>
<accession>I2C896</accession>
<evidence type="ECO:0000313" key="2">
    <source>
        <dbReference type="EMBL" id="AFJ62870.1"/>
    </source>
</evidence>
<proteinExistence type="predicted"/>
<feature type="coiled-coil region" evidence="1">
    <location>
        <begin position="52"/>
        <end position="135"/>
    </location>
</feature>
<dbReference type="KEGG" id="bqy:MUS_2977"/>
<protein>
    <submittedName>
        <fullName evidence="2">Uncharacterized protein</fullName>
    </submittedName>
</protein>
<gene>
    <name evidence="2" type="ORF">MUS_2977</name>
</gene>
<organism evidence="2 3">
    <name type="scientific">Bacillus amyloliquefaciens (strain Y2)</name>
    <name type="common">Bacillus amyloliquefaciens subsp. plantarum (strain B9601-Y2)</name>
    <dbReference type="NCBI Taxonomy" id="1155777"/>
    <lineage>
        <taxon>Bacteria</taxon>
        <taxon>Bacillati</taxon>
        <taxon>Bacillota</taxon>
        <taxon>Bacilli</taxon>
        <taxon>Bacillales</taxon>
        <taxon>Bacillaceae</taxon>
        <taxon>Bacillus</taxon>
        <taxon>Bacillus amyloliquefaciens group</taxon>
    </lineage>
</organism>
<dbReference type="Proteomes" id="UP000002878">
    <property type="component" value="Chromosome"/>
</dbReference>